<dbReference type="PROSITE" id="PS50966">
    <property type="entry name" value="ZF_SWIM"/>
    <property type="match status" value="1"/>
</dbReference>
<keyword evidence="5" id="KW-1185">Reference proteome</keyword>
<evidence type="ECO:0000313" key="5">
    <source>
        <dbReference type="Proteomes" id="UP000280271"/>
    </source>
</evidence>
<reference evidence="4 5" key="1">
    <citation type="submission" date="2018-09" db="EMBL/GenBank/DDBJ databases">
        <title>The draft genome of Acinetobacter sp. strains.</title>
        <authorList>
            <person name="Qin J."/>
            <person name="Feng Y."/>
            <person name="Zong Z."/>
        </authorList>
    </citation>
    <scope>NUCLEOTIDE SEQUENCE [LARGE SCALE GENOMIC DNA]</scope>
    <source>
        <strain evidence="4 5">WCHAc060005</strain>
    </source>
</reference>
<keyword evidence="1" id="KW-0862">Zinc</keyword>
<evidence type="ECO:0000313" key="4">
    <source>
        <dbReference type="EMBL" id="RLL18999.1"/>
    </source>
</evidence>
<keyword evidence="1" id="KW-0863">Zinc-finger</keyword>
<dbReference type="EMBL" id="RCHC01000019">
    <property type="protein sequence ID" value="RLL18999.1"/>
    <property type="molecule type" value="Genomic_DNA"/>
</dbReference>
<evidence type="ECO:0000256" key="2">
    <source>
        <dbReference type="SAM" id="Coils"/>
    </source>
</evidence>
<dbReference type="InterPro" id="IPR007527">
    <property type="entry name" value="Znf_SWIM"/>
</dbReference>
<organism evidence="4 5">
    <name type="scientific">Acinetobacter chengduensis</name>
    <dbReference type="NCBI Taxonomy" id="2420890"/>
    <lineage>
        <taxon>Bacteria</taxon>
        <taxon>Pseudomonadati</taxon>
        <taxon>Pseudomonadota</taxon>
        <taxon>Gammaproteobacteria</taxon>
        <taxon>Moraxellales</taxon>
        <taxon>Moraxellaceae</taxon>
        <taxon>Acinetobacter</taxon>
    </lineage>
</organism>
<evidence type="ECO:0000256" key="1">
    <source>
        <dbReference type="PROSITE-ProRule" id="PRU00325"/>
    </source>
</evidence>
<dbReference type="Proteomes" id="UP000280271">
    <property type="component" value="Unassembled WGS sequence"/>
</dbReference>
<sequence length="347" mass="39818">MTFSPDDWRRKVMEANVAKQARQALKDDSTGRKAAEHNDKFKPVFLRPNDIDGEYDFKRMLKTTLGGLELRNITLQDLEAFGSNIETIGTLYKGGITIPQVISLSRQDDIDRANREILSVAPKFRRAGTVTFLTNSGPRSKDPFHVVNIEFMAYDSVVLQPVKERASTIKNRLSNGKVRIECDCGRFRYWYRYIATLGNYVHGRRETGFPKEKNPDLTGIACKHILRVAQYCRSALGQQYLKMAIDKDRAKTYGRMYSSSPKQLAKMIDDQAALQGKASHKITPRLNTEAKKIATRVEKQTKQVMAKQAKLDNKERRIARLTANFNSGLIDKADYDFYMRVERERKY</sequence>
<keyword evidence="1" id="KW-0479">Metal-binding</keyword>
<keyword evidence="2" id="KW-0175">Coiled coil</keyword>
<gene>
    <name evidence="4" type="ORF">D9K81_14680</name>
</gene>
<protein>
    <recommendedName>
        <fullName evidence="3">SWIM-type domain-containing protein</fullName>
    </recommendedName>
</protein>
<comment type="caution">
    <text evidence="4">The sequence shown here is derived from an EMBL/GenBank/DDBJ whole genome shotgun (WGS) entry which is preliminary data.</text>
</comment>
<feature type="coiled-coil region" evidence="2">
    <location>
        <begin position="297"/>
        <end position="324"/>
    </location>
</feature>
<dbReference type="RefSeq" id="WP_121523521.1">
    <property type="nucleotide sequence ID" value="NZ_RCHC01000019.1"/>
</dbReference>
<accession>A0ABX9TSK4</accession>
<name>A0ABX9TSK4_9GAMM</name>
<proteinExistence type="predicted"/>
<feature type="domain" description="SWIM-type" evidence="3">
    <location>
        <begin position="167"/>
        <end position="233"/>
    </location>
</feature>
<evidence type="ECO:0000259" key="3">
    <source>
        <dbReference type="PROSITE" id="PS50966"/>
    </source>
</evidence>